<comment type="caution">
    <text evidence="2">The sequence shown here is derived from an EMBL/GenBank/DDBJ whole genome shotgun (WGS) entry which is preliminary data.</text>
</comment>
<dbReference type="InterPro" id="IPR014710">
    <property type="entry name" value="RmlC-like_jellyroll"/>
</dbReference>
<dbReference type="Gene3D" id="2.60.120.10">
    <property type="entry name" value="Jelly Rolls"/>
    <property type="match status" value="1"/>
</dbReference>
<evidence type="ECO:0000313" key="3">
    <source>
        <dbReference type="Proteomes" id="UP001596203"/>
    </source>
</evidence>
<dbReference type="Pfam" id="PF07883">
    <property type="entry name" value="Cupin_2"/>
    <property type="match status" value="1"/>
</dbReference>
<keyword evidence="3" id="KW-1185">Reference proteome</keyword>
<accession>A0ABW1KJI5</accession>
<dbReference type="SUPFAM" id="SSF51182">
    <property type="entry name" value="RmlC-like cupins"/>
    <property type="match status" value="1"/>
</dbReference>
<name>A0ABW1KJI5_9ACTN</name>
<protein>
    <submittedName>
        <fullName evidence="2">Cupin domain-containing protein</fullName>
    </submittedName>
</protein>
<gene>
    <name evidence="2" type="ORF">ACFP2T_38020</name>
</gene>
<dbReference type="RefSeq" id="WP_377430864.1">
    <property type="nucleotide sequence ID" value="NZ_JBHSPR010000054.1"/>
</dbReference>
<dbReference type="Proteomes" id="UP001596203">
    <property type="component" value="Unassembled WGS sequence"/>
</dbReference>
<dbReference type="PANTHER" id="PTHR43346">
    <property type="entry name" value="LIGAND BINDING DOMAIN PROTEIN, PUTATIVE (AFU_ORTHOLOGUE AFUA_6G14370)-RELATED"/>
    <property type="match status" value="1"/>
</dbReference>
<proteinExistence type="predicted"/>
<evidence type="ECO:0000259" key="1">
    <source>
        <dbReference type="Pfam" id="PF07883"/>
    </source>
</evidence>
<dbReference type="PANTHER" id="PTHR43346:SF1">
    <property type="entry name" value="QUERCETIN 2,3-DIOXYGENASE-RELATED"/>
    <property type="match status" value="1"/>
</dbReference>
<organism evidence="2 3">
    <name type="scientific">Plantactinospora solaniradicis</name>
    <dbReference type="NCBI Taxonomy" id="1723736"/>
    <lineage>
        <taxon>Bacteria</taxon>
        <taxon>Bacillati</taxon>
        <taxon>Actinomycetota</taxon>
        <taxon>Actinomycetes</taxon>
        <taxon>Micromonosporales</taxon>
        <taxon>Micromonosporaceae</taxon>
        <taxon>Plantactinospora</taxon>
    </lineage>
</organism>
<evidence type="ECO:0000313" key="2">
    <source>
        <dbReference type="EMBL" id="MFC6021947.1"/>
    </source>
</evidence>
<feature type="domain" description="Cupin type-2" evidence="1">
    <location>
        <begin position="15"/>
        <end position="78"/>
    </location>
</feature>
<dbReference type="InterPro" id="IPR052538">
    <property type="entry name" value="Flavonoid_dioxygenase-like"/>
</dbReference>
<dbReference type="EMBL" id="JBHSPR010000054">
    <property type="protein sequence ID" value="MFC6021947.1"/>
    <property type="molecule type" value="Genomic_DNA"/>
</dbReference>
<dbReference type="InterPro" id="IPR011051">
    <property type="entry name" value="RmlC_Cupin_sf"/>
</dbReference>
<sequence>MGDFVIRRWELAPIPEDQAPPHVHHGSDEAFCVLSGRLEVLLGDVRQVLGEGEYLVVPAGTTHTFATVGDTGARILAVMTPEVDALVDALHSAGSEEERAAVWAAHNSAVVDLPTPH</sequence>
<dbReference type="InterPro" id="IPR013096">
    <property type="entry name" value="Cupin_2"/>
</dbReference>
<reference evidence="3" key="1">
    <citation type="journal article" date="2019" name="Int. J. Syst. Evol. Microbiol.">
        <title>The Global Catalogue of Microorganisms (GCM) 10K type strain sequencing project: providing services to taxonomists for standard genome sequencing and annotation.</title>
        <authorList>
            <consortium name="The Broad Institute Genomics Platform"/>
            <consortium name="The Broad Institute Genome Sequencing Center for Infectious Disease"/>
            <person name="Wu L."/>
            <person name="Ma J."/>
        </authorList>
    </citation>
    <scope>NUCLEOTIDE SEQUENCE [LARGE SCALE GENOMIC DNA]</scope>
    <source>
        <strain evidence="3">ZS-35-S2</strain>
    </source>
</reference>